<dbReference type="NCBIfam" id="TIGR00125">
    <property type="entry name" value="cyt_tran_rel"/>
    <property type="match status" value="1"/>
</dbReference>
<dbReference type="Pfam" id="PF01467">
    <property type="entry name" value="CTP_transf_like"/>
    <property type="match status" value="1"/>
</dbReference>
<comment type="catalytic activity">
    <reaction evidence="9 10">
        <text>nicotinate beta-D-ribonucleotide + ATP + H(+) = deamido-NAD(+) + diphosphate</text>
        <dbReference type="Rhea" id="RHEA:22860"/>
        <dbReference type="ChEBI" id="CHEBI:15378"/>
        <dbReference type="ChEBI" id="CHEBI:30616"/>
        <dbReference type="ChEBI" id="CHEBI:33019"/>
        <dbReference type="ChEBI" id="CHEBI:57502"/>
        <dbReference type="ChEBI" id="CHEBI:58437"/>
        <dbReference type="EC" id="2.7.7.18"/>
    </reaction>
</comment>
<evidence type="ECO:0000259" key="11">
    <source>
        <dbReference type="Pfam" id="PF01467"/>
    </source>
</evidence>
<protein>
    <recommendedName>
        <fullName evidence="10">Probable nicotinate-nucleotide adenylyltransferase</fullName>
        <ecNumber evidence="10">2.7.7.18</ecNumber>
    </recommendedName>
    <alternativeName>
        <fullName evidence="10">Deamido-NAD(+) diphosphorylase</fullName>
    </alternativeName>
    <alternativeName>
        <fullName evidence="10">Deamido-NAD(+) pyrophosphorylase</fullName>
    </alternativeName>
    <alternativeName>
        <fullName evidence="10">Nicotinate mononucleotide adenylyltransferase</fullName>
        <shortName evidence="10">NaMN adenylyltransferase</shortName>
    </alternativeName>
</protein>
<dbReference type="Gene3D" id="3.40.50.620">
    <property type="entry name" value="HUPs"/>
    <property type="match status" value="1"/>
</dbReference>
<dbReference type="Proteomes" id="UP001596143">
    <property type="component" value="Unassembled WGS sequence"/>
</dbReference>
<evidence type="ECO:0000256" key="4">
    <source>
        <dbReference type="ARBA" id="ARBA00022679"/>
    </source>
</evidence>
<dbReference type="HAMAP" id="MF_00244">
    <property type="entry name" value="NaMN_adenylyltr"/>
    <property type="match status" value="1"/>
</dbReference>
<dbReference type="PANTHER" id="PTHR39321:SF3">
    <property type="entry name" value="PHOSPHOPANTETHEINE ADENYLYLTRANSFERASE"/>
    <property type="match status" value="1"/>
</dbReference>
<evidence type="ECO:0000256" key="9">
    <source>
        <dbReference type="ARBA" id="ARBA00048721"/>
    </source>
</evidence>
<keyword evidence="4 10" id="KW-0808">Transferase</keyword>
<evidence type="ECO:0000256" key="10">
    <source>
        <dbReference type="HAMAP-Rule" id="MF_00244"/>
    </source>
</evidence>
<dbReference type="PANTHER" id="PTHR39321">
    <property type="entry name" value="NICOTINATE-NUCLEOTIDE ADENYLYLTRANSFERASE-RELATED"/>
    <property type="match status" value="1"/>
</dbReference>
<accession>A0ABW0U8F4</accession>
<dbReference type="EC" id="2.7.7.18" evidence="10"/>
<dbReference type="RefSeq" id="WP_270898161.1">
    <property type="nucleotide sequence ID" value="NZ_JBHSPF010000068.1"/>
</dbReference>
<dbReference type="SUPFAM" id="SSF52374">
    <property type="entry name" value="Nucleotidylyl transferase"/>
    <property type="match status" value="1"/>
</dbReference>
<dbReference type="InterPro" id="IPR004821">
    <property type="entry name" value="Cyt_trans-like"/>
</dbReference>
<organism evidence="12 13">
    <name type="scientific">Aliibacillus thermotolerans</name>
    <dbReference type="NCBI Taxonomy" id="1834418"/>
    <lineage>
        <taxon>Bacteria</taxon>
        <taxon>Bacillati</taxon>
        <taxon>Bacillota</taxon>
        <taxon>Bacilli</taxon>
        <taxon>Bacillales</taxon>
        <taxon>Bacillaceae</taxon>
        <taxon>Aliibacillus</taxon>
    </lineage>
</organism>
<evidence type="ECO:0000313" key="13">
    <source>
        <dbReference type="Proteomes" id="UP001596143"/>
    </source>
</evidence>
<keyword evidence="3 10" id="KW-0662">Pyridine nucleotide biosynthesis</keyword>
<evidence type="ECO:0000313" key="12">
    <source>
        <dbReference type="EMBL" id="MFC5629767.1"/>
    </source>
</evidence>
<keyword evidence="6 10" id="KW-0547">Nucleotide-binding</keyword>
<dbReference type="CDD" id="cd02165">
    <property type="entry name" value="NMNAT"/>
    <property type="match status" value="1"/>
</dbReference>
<comment type="function">
    <text evidence="1 10">Catalyzes the reversible adenylation of nicotinate mononucleotide (NaMN) to nicotinic acid adenine dinucleotide (NaAD).</text>
</comment>
<evidence type="ECO:0000256" key="2">
    <source>
        <dbReference type="ARBA" id="ARBA00005019"/>
    </source>
</evidence>
<dbReference type="GO" id="GO:0004515">
    <property type="term" value="F:nicotinate-nucleotide adenylyltransferase activity"/>
    <property type="evidence" value="ECO:0007669"/>
    <property type="project" value="UniProtKB-EC"/>
</dbReference>
<dbReference type="NCBIfam" id="TIGR00482">
    <property type="entry name" value="nicotinate (nicotinamide) nucleotide adenylyltransferase"/>
    <property type="match status" value="1"/>
</dbReference>
<reference evidence="13" key="1">
    <citation type="journal article" date="2019" name="Int. J. Syst. Evol. Microbiol.">
        <title>The Global Catalogue of Microorganisms (GCM) 10K type strain sequencing project: providing services to taxonomists for standard genome sequencing and annotation.</title>
        <authorList>
            <consortium name="The Broad Institute Genomics Platform"/>
            <consortium name="The Broad Institute Genome Sequencing Center for Infectious Disease"/>
            <person name="Wu L."/>
            <person name="Ma J."/>
        </authorList>
    </citation>
    <scope>NUCLEOTIDE SEQUENCE [LARGE SCALE GENOMIC DNA]</scope>
    <source>
        <strain evidence="13">CGMCC 1.15790</strain>
    </source>
</reference>
<evidence type="ECO:0000256" key="8">
    <source>
        <dbReference type="ARBA" id="ARBA00023027"/>
    </source>
</evidence>
<keyword evidence="8 10" id="KW-0520">NAD</keyword>
<feature type="domain" description="Cytidyltransferase-like" evidence="11">
    <location>
        <begin position="7"/>
        <end position="164"/>
    </location>
</feature>
<sequence>MGKKIGLLGGTFDPPHLAHLIIAEEVRTKLHLDEVWFIPVYLPPHKTHDFMASAEDRLEMVKRATDHHPNFTVSTIELDRKGPSYTIDTMEELTKKYPDVSFYFIIGGDMLESLHTWKDIEELQKLVTFVAVDRPGYRFKEKRDHLICIDIPTIDISSTEIRTRVQRKETIRYFVPDRVRKYIEERSLYG</sequence>
<dbReference type="InterPro" id="IPR014729">
    <property type="entry name" value="Rossmann-like_a/b/a_fold"/>
</dbReference>
<evidence type="ECO:0000256" key="5">
    <source>
        <dbReference type="ARBA" id="ARBA00022695"/>
    </source>
</evidence>
<keyword evidence="13" id="KW-1185">Reference proteome</keyword>
<evidence type="ECO:0000256" key="1">
    <source>
        <dbReference type="ARBA" id="ARBA00002324"/>
    </source>
</evidence>
<dbReference type="EMBL" id="JBHSPF010000068">
    <property type="protein sequence ID" value="MFC5629767.1"/>
    <property type="molecule type" value="Genomic_DNA"/>
</dbReference>
<dbReference type="NCBIfam" id="NF000841">
    <property type="entry name" value="PRK00071.1-4"/>
    <property type="match status" value="1"/>
</dbReference>
<evidence type="ECO:0000256" key="3">
    <source>
        <dbReference type="ARBA" id="ARBA00022642"/>
    </source>
</evidence>
<name>A0ABW0U8F4_9BACI</name>
<comment type="similarity">
    <text evidence="10">Belongs to the NadD family.</text>
</comment>
<gene>
    <name evidence="10" type="primary">nadD</name>
    <name evidence="12" type="ORF">ACFPTR_13005</name>
</gene>
<evidence type="ECO:0000256" key="7">
    <source>
        <dbReference type="ARBA" id="ARBA00022840"/>
    </source>
</evidence>
<dbReference type="NCBIfam" id="NF000840">
    <property type="entry name" value="PRK00071.1-3"/>
    <property type="match status" value="1"/>
</dbReference>
<proteinExistence type="inferred from homology"/>
<dbReference type="InterPro" id="IPR005248">
    <property type="entry name" value="NadD/NMNAT"/>
</dbReference>
<comment type="pathway">
    <text evidence="2 10">Cofactor biosynthesis; NAD(+) biosynthesis; deamido-NAD(+) from nicotinate D-ribonucleotide: step 1/1.</text>
</comment>
<evidence type="ECO:0000256" key="6">
    <source>
        <dbReference type="ARBA" id="ARBA00022741"/>
    </source>
</evidence>
<comment type="caution">
    <text evidence="12">The sequence shown here is derived from an EMBL/GenBank/DDBJ whole genome shotgun (WGS) entry which is preliminary data.</text>
</comment>
<keyword evidence="7 10" id="KW-0067">ATP-binding</keyword>
<keyword evidence="5 10" id="KW-0548">Nucleotidyltransferase</keyword>